<evidence type="ECO:0000256" key="4">
    <source>
        <dbReference type="ARBA" id="ARBA00022692"/>
    </source>
</evidence>
<name>A0A6J4QIR9_9ACTN</name>
<dbReference type="PANTHER" id="PTHR43005">
    <property type="entry name" value="BLR7065 PROTEIN"/>
    <property type="match status" value="1"/>
</dbReference>
<comment type="similarity">
    <text evidence="7">Belongs to the binding-protein-dependent transport system permease family.</text>
</comment>
<dbReference type="PANTHER" id="PTHR43005:SF1">
    <property type="entry name" value="SPERMIDINE_PUTRESCINE TRANSPORT SYSTEM PERMEASE PROTEIN"/>
    <property type="match status" value="1"/>
</dbReference>
<feature type="transmembrane region" description="Helical" evidence="7">
    <location>
        <begin position="85"/>
        <end position="108"/>
    </location>
</feature>
<keyword evidence="4 7" id="KW-0812">Transmembrane</keyword>
<protein>
    <submittedName>
        <fullName evidence="9">Various polyols ABC transporter, permease component 1</fullName>
    </submittedName>
</protein>
<dbReference type="GO" id="GO:0055085">
    <property type="term" value="P:transmembrane transport"/>
    <property type="evidence" value="ECO:0007669"/>
    <property type="project" value="InterPro"/>
</dbReference>
<organism evidence="9">
    <name type="scientific">uncultured Rubrobacteraceae bacterium</name>
    <dbReference type="NCBI Taxonomy" id="349277"/>
    <lineage>
        <taxon>Bacteria</taxon>
        <taxon>Bacillati</taxon>
        <taxon>Actinomycetota</taxon>
        <taxon>Rubrobacteria</taxon>
        <taxon>Rubrobacterales</taxon>
        <taxon>Rubrobacteraceae</taxon>
        <taxon>environmental samples</taxon>
    </lineage>
</organism>
<dbReference type="EMBL" id="CADCUZ010000163">
    <property type="protein sequence ID" value="CAA9438438.1"/>
    <property type="molecule type" value="Genomic_DNA"/>
</dbReference>
<dbReference type="PROSITE" id="PS50928">
    <property type="entry name" value="ABC_TM1"/>
    <property type="match status" value="1"/>
</dbReference>
<feature type="transmembrane region" description="Helical" evidence="7">
    <location>
        <begin position="276"/>
        <end position="298"/>
    </location>
</feature>
<sequence length="308" mass="33750">MSAANQTPGVSGGGKSGARRLVPSFEARMLLPALLLLAAISLFPFFYIIYMSFNEVSLIGGVDFEWVGLENWTEMFTDPNVRNSWITSGIYFVATVGLEMVLGIVIALMLHELVWGKNLILSMLLLPMFVAPVIVGLLGRFLVDSTYGLYAWFLENTGLISWEILGSKTSALVAVVLMDVWEWTPLITLIVLAGLASMPQTVMEAAKVDGANYFQRLRHMVAPLISGVVLVALLIRSMDAIRYYDIISVTTNGGPADATKVIPIRLYETAFRFQELGYAAAIGLGMLAFSILVANLFMRILRGQGLAR</sequence>
<keyword evidence="6 7" id="KW-0472">Membrane</keyword>
<dbReference type="InterPro" id="IPR000515">
    <property type="entry name" value="MetI-like"/>
</dbReference>
<feature type="domain" description="ABC transmembrane type-1" evidence="8">
    <location>
        <begin position="85"/>
        <end position="297"/>
    </location>
</feature>
<dbReference type="CDD" id="cd06261">
    <property type="entry name" value="TM_PBP2"/>
    <property type="match status" value="1"/>
</dbReference>
<evidence type="ECO:0000256" key="5">
    <source>
        <dbReference type="ARBA" id="ARBA00022989"/>
    </source>
</evidence>
<reference evidence="9" key="1">
    <citation type="submission" date="2020-02" db="EMBL/GenBank/DDBJ databases">
        <authorList>
            <person name="Meier V. D."/>
        </authorList>
    </citation>
    <scope>NUCLEOTIDE SEQUENCE</scope>
    <source>
        <strain evidence="9">AVDCRST_MAG55</strain>
    </source>
</reference>
<evidence type="ECO:0000256" key="3">
    <source>
        <dbReference type="ARBA" id="ARBA00022475"/>
    </source>
</evidence>
<keyword evidence="5 7" id="KW-1133">Transmembrane helix</keyword>
<comment type="subcellular location">
    <subcellularLocation>
        <location evidence="1 7">Cell membrane</location>
        <topology evidence="1 7">Multi-pass membrane protein</topology>
    </subcellularLocation>
</comment>
<dbReference type="GO" id="GO:0005886">
    <property type="term" value="C:plasma membrane"/>
    <property type="evidence" value="ECO:0007669"/>
    <property type="project" value="UniProtKB-SubCell"/>
</dbReference>
<feature type="transmembrane region" description="Helical" evidence="7">
    <location>
        <begin position="217"/>
        <end position="235"/>
    </location>
</feature>
<dbReference type="InterPro" id="IPR035906">
    <property type="entry name" value="MetI-like_sf"/>
</dbReference>
<evidence type="ECO:0000313" key="9">
    <source>
        <dbReference type="EMBL" id="CAA9438438.1"/>
    </source>
</evidence>
<keyword evidence="2 7" id="KW-0813">Transport</keyword>
<feature type="transmembrane region" description="Helical" evidence="7">
    <location>
        <begin position="171"/>
        <end position="196"/>
    </location>
</feature>
<accession>A0A6J4QIR9</accession>
<feature type="transmembrane region" description="Helical" evidence="7">
    <location>
        <begin position="29"/>
        <end position="50"/>
    </location>
</feature>
<dbReference type="AlphaFoldDB" id="A0A6J4QIR9"/>
<evidence type="ECO:0000256" key="7">
    <source>
        <dbReference type="RuleBase" id="RU363032"/>
    </source>
</evidence>
<dbReference type="SUPFAM" id="SSF161098">
    <property type="entry name" value="MetI-like"/>
    <property type="match status" value="1"/>
</dbReference>
<dbReference type="Pfam" id="PF00528">
    <property type="entry name" value="BPD_transp_1"/>
    <property type="match status" value="1"/>
</dbReference>
<evidence type="ECO:0000256" key="2">
    <source>
        <dbReference type="ARBA" id="ARBA00022448"/>
    </source>
</evidence>
<evidence type="ECO:0000256" key="6">
    <source>
        <dbReference type="ARBA" id="ARBA00023136"/>
    </source>
</evidence>
<evidence type="ECO:0000256" key="1">
    <source>
        <dbReference type="ARBA" id="ARBA00004651"/>
    </source>
</evidence>
<gene>
    <name evidence="9" type="ORF">AVDCRST_MAG55-3214</name>
</gene>
<feature type="transmembrane region" description="Helical" evidence="7">
    <location>
        <begin position="120"/>
        <end position="143"/>
    </location>
</feature>
<proteinExistence type="inferred from homology"/>
<evidence type="ECO:0000259" key="8">
    <source>
        <dbReference type="PROSITE" id="PS50928"/>
    </source>
</evidence>
<dbReference type="Gene3D" id="1.10.3720.10">
    <property type="entry name" value="MetI-like"/>
    <property type="match status" value="1"/>
</dbReference>
<keyword evidence="3" id="KW-1003">Cell membrane</keyword>